<feature type="region of interest" description="Disordered" evidence="1">
    <location>
        <begin position="992"/>
        <end position="1013"/>
    </location>
</feature>
<feature type="transmembrane region" description="Helical" evidence="2">
    <location>
        <begin position="83"/>
        <end position="104"/>
    </location>
</feature>
<keyword evidence="2" id="KW-0812">Transmembrane</keyword>
<comment type="caution">
    <text evidence="4">The sequence shown here is derived from an EMBL/GenBank/DDBJ whole genome shotgun (WGS) entry which is preliminary data.</text>
</comment>
<feature type="compositionally biased region" description="Acidic residues" evidence="1">
    <location>
        <begin position="501"/>
        <end position="510"/>
    </location>
</feature>
<dbReference type="SUPFAM" id="SSF56988">
    <property type="entry name" value="Anthrax protective antigen"/>
    <property type="match status" value="1"/>
</dbReference>
<keyword evidence="2" id="KW-0472">Membrane</keyword>
<evidence type="ECO:0000259" key="3">
    <source>
        <dbReference type="PROSITE" id="PS51820"/>
    </source>
</evidence>
<accession>A0A1Q9ECN6</accession>
<sequence>MAGIRVSKISIDIAEMSAVVQQFPAVCSQLQEDAPNCFVMPLCQIPPMHTKNNMADHRTSIDTLFMSLAHLAAFSRHAKLHHVIGTTLGQWVLICFVFLVLQFIGTVVCRLTEFNNWNDSFWTCYTLLIDIGTQTGLPADATPTDKLVSVVISLVGFVYCLTLLGMVVDLIREVLDDCRTRFSSVPAKDHWLILGWGDKTLLLVDELLSAISDDKRRCCGCCRRRQIVILADLSEQHMAEEVQMHCKTGQSRHSLARFFFPVIRYKEGNPTDVTELLKVSAPYASEILVASTSTAFVVLLDLSCGTPGYGSSLAARSNEAIVATDKSMTFRSKRSAWLLSMLCIFSKVGWSYKLSSEQLNKTVLDGVNASDLLENVSEFVGDTLVADMEELDSLPDKKEKGPGKGEKGGRGMGELGRTMEFLMLKVAQLETLAELQHQRIEKLEKKIDPDGEGVSMAQKSSEESAQAAHDVLKRVVEKHAHQREHREYHPAQMPNPKGTEEAEEVEEGPGEEGLAQSPGQRRALLQKREKTAIFFGRRRRRFIPEIPVPDIRGLVEDAVANLLAAGDGFDADCPDPSPDIGVDGAELFVDFGHWKCTVTIMNHEIELYDFDLGRKDVNVREIVSHVPPLDAVVTLGEELVDCDGSGALDYIKCLGYQIVSHIPPLNAVVTLGEELVNCQGGSGALDIIKCFGFRILELVPPLNFLSRLGEIFGDFIGTFAEIAKTVVRNALDKGLGMVQTAAKSAFPEIGAQPAVHYAGKNLVIKTHSQSAHQGTDQEPKRMSTLQTGGNASRMSRAGGDDDDSVGAITFEIGPYGPETTGLITQFAGKETHTGSCLAFAPRTKTGNGNQATKQDWQVDSNDKFLQLEPWAVPCDNAWMQQNWDKWQGYTFYTTRSNIEKCVTVTFELGLQPVAAFVGGLQFDVLPTPFFEVDIQICWPKGHPGGVDLSALHFEFRSVGILLLSRTLRLTKRFGDNTDFLPNNLNHGEATIRSQLGLPRPPGSDSESTSAIKSMSRIKSMSSEMLQTNSSHDDKAEEEVVMQWADAEELYLASVEYGPNMSVNTTSELRGPAAHRLLSAMQTQQSKESHQLFQFKSGGMVSFDLEGLLTTSNDLELGVKMGFGPFSSPRVRIPLLNIVDQFEGVLRSLPFVTPSSIASAVRALSDFSQQGIDGKVQMATVIVQHGLRCGYFYDKTQCQVPDLSDWTPAHEVVVPKIYMEHGNFPEVRQGDQFCMRCTGQLVTKKEGNYKFFLSSDDGSLMWLNGEKVVDNDGCHGEIELGSSEKFLLPGAHDLTVHMCERGGGENLKMRYQGPDTNNSKITVPEQALQHVLESNCLPLHTSHSDALALTYCPELKVNGVDLGSVAKACNSADTGKVQKALANKMFTTCGDWCIYDFDQPEKVSYRWHPAGSCWAASAACNGNRYSKIQADAVARKHKICVA</sequence>
<dbReference type="GO" id="GO:0006811">
    <property type="term" value="P:monoatomic ion transport"/>
    <property type="evidence" value="ECO:0007669"/>
    <property type="project" value="InterPro"/>
</dbReference>
<feature type="domain" description="PA14" evidence="3">
    <location>
        <begin position="1181"/>
        <end position="1326"/>
    </location>
</feature>
<dbReference type="InterPro" id="IPR011658">
    <property type="entry name" value="PA14_dom"/>
</dbReference>
<dbReference type="SMART" id="SM00758">
    <property type="entry name" value="PA14"/>
    <property type="match status" value="1"/>
</dbReference>
<evidence type="ECO:0000256" key="2">
    <source>
        <dbReference type="SAM" id="Phobius"/>
    </source>
</evidence>
<keyword evidence="2" id="KW-1133">Transmembrane helix</keyword>
<reference evidence="4 5" key="1">
    <citation type="submission" date="2016-02" db="EMBL/GenBank/DDBJ databases">
        <title>Genome analysis of coral dinoflagellate symbionts highlights evolutionary adaptations to a symbiotic lifestyle.</title>
        <authorList>
            <person name="Aranda M."/>
            <person name="Li Y."/>
            <person name="Liew Y.J."/>
            <person name="Baumgarten S."/>
            <person name="Simakov O."/>
            <person name="Wilson M."/>
            <person name="Piel J."/>
            <person name="Ashoor H."/>
            <person name="Bougouffa S."/>
            <person name="Bajic V.B."/>
            <person name="Ryu T."/>
            <person name="Ravasi T."/>
            <person name="Bayer T."/>
            <person name="Micklem G."/>
            <person name="Kim H."/>
            <person name="Bhak J."/>
            <person name="Lajeunesse T.C."/>
            <person name="Voolstra C.R."/>
        </authorList>
    </citation>
    <scope>NUCLEOTIDE SEQUENCE [LARGE SCALE GENOMIC DNA]</scope>
    <source>
        <strain evidence="4 5">CCMP2467</strain>
    </source>
</reference>
<dbReference type="InterPro" id="IPR037524">
    <property type="entry name" value="PA14/GLEYA"/>
</dbReference>
<dbReference type="PROSITE" id="PS51820">
    <property type="entry name" value="PA14"/>
    <property type="match status" value="1"/>
</dbReference>
<keyword evidence="5" id="KW-1185">Reference proteome</keyword>
<feature type="compositionally biased region" description="Basic and acidic residues" evidence="1">
    <location>
        <begin position="394"/>
        <end position="409"/>
    </location>
</feature>
<evidence type="ECO:0000256" key="1">
    <source>
        <dbReference type="SAM" id="MobiDB-lite"/>
    </source>
</evidence>
<feature type="compositionally biased region" description="Low complexity" evidence="1">
    <location>
        <begin position="455"/>
        <end position="468"/>
    </location>
</feature>
<evidence type="ECO:0000313" key="4">
    <source>
        <dbReference type="EMBL" id="OLQ05200.1"/>
    </source>
</evidence>
<gene>
    <name evidence="4" type="ORF">AK812_SmicGene11668</name>
</gene>
<protein>
    <recommendedName>
        <fullName evidence="3">PA14 domain-containing protein</fullName>
    </recommendedName>
</protein>
<name>A0A1Q9ECN6_SYMMI</name>
<feature type="transmembrane region" description="Helical" evidence="2">
    <location>
        <begin position="147"/>
        <end position="171"/>
    </location>
</feature>
<organism evidence="4 5">
    <name type="scientific">Symbiodinium microadriaticum</name>
    <name type="common">Dinoflagellate</name>
    <name type="synonym">Zooxanthella microadriatica</name>
    <dbReference type="NCBI Taxonomy" id="2951"/>
    <lineage>
        <taxon>Eukaryota</taxon>
        <taxon>Sar</taxon>
        <taxon>Alveolata</taxon>
        <taxon>Dinophyceae</taxon>
        <taxon>Suessiales</taxon>
        <taxon>Symbiodiniaceae</taxon>
        <taxon>Symbiodinium</taxon>
    </lineage>
</organism>
<feature type="region of interest" description="Disordered" evidence="1">
    <location>
        <begin position="767"/>
        <end position="802"/>
    </location>
</feature>
<dbReference type="PANTHER" id="PTHR31563">
    <property type="entry name" value="ION CHANNEL POLLUX-RELATED"/>
    <property type="match status" value="1"/>
</dbReference>
<dbReference type="OrthoDB" id="412914at2759"/>
<dbReference type="EMBL" id="LSRX01000192">
    <property type="protein sequence ID" value="OLQ05200.1"/>
    <property type="molecule type" value="Genomic_DNA"/>
</dbReference>
<dbReference type="PANTHER" id="PTHR31563:SF10">
    <property type="entry name" value="ION CHANNEL POLLUX-RELATED"/>
    <property type="match status" value="1"/>
</dbReference>
<feature type="compositionally biased region" description="Basic and acidic residues" evidence="1">
    <location>
        <begin position="470"/>
        <end position="489"/>
    </location>
</feature>
<dbReference type="Proteomes" id="UP000186817">
    <property type="component" value="Unassembled WGS sequence"/>
</dbReference>
<dbReference type="Gene3D" id="3.90.182.10">
    <property type="entry name" value="Toxin - Anthrax Protective Antigen,domain 1"/>
    <property type="match status" value="1"/>
</dbReference>
<proteinExistence type="predicted"/>
<feature type="compositionally biased region" description="Polar residues" evidence="1">
    <location>
        <begin position="783"/>
        <end position="793"/>
    </location>
</feature>
<feature type="region of interest" description="Disordered" evidence="1">
    <location>
        <begin position="444"/>
        <end position="522"/>
    </location>
</feature>
<dbReference type="SUPFAM" id="SSF81324">
    <property type="entry name" value="Voltage-gated potassium channels"/>
    <property type="match status" value="1"/>
</dbReference>
<dbReference type="Pfam" id="PF07691">
    <property type="entry name" value="PA14"/>
    <property type="match status" value="1"/>
</dbReference>
<feature type="region of interest" description="Disordered" evidence="1">
    <location>
        <begin position="391"/>
        <end position="413"/>
    </location>
</feature>
<evidence type="ECO:0000313" key="5">
    <source>
        <dbReference type="Proteomes" id="UP000186817"/>
    </source>
</evidence>
<dbReference type="InterPro" id="IPR044849">
    <property type="entry name" value="CASTOR/POLLUX/SYM8-like"/>
</dbReference>